<dbReference type="InterPro" id="IPR039422">
    <property type="entry name" value="MarR/SlyA-like"/>
</dbReference>
<evidence type="ECO:0000313" key="3">
    <source>
        <dbReference type="EMBL" id="GCD40064.1"/>
    </source>
</evidence>
<sequence>MGPGIYAVAMDSSPPDADIDALVEVTAEVFAVNGRLLREGDWLSAHAGLTSARWQVAGLLLDGPSTVARLARERGLRRQAVQQTVDRLRAEGVVTTRPNPQDQRSPLVELTPGGRQALDDLRPLEQRWLEHLAGDIPSEDLHVALSVLRRLRENLDVRPVLDGRTAGDVRAAGDAHETADGRTSVDARTAVEPGAGQQTS</sequence>
<evidence type="ECO:0000256" key="1">
    <source>
        <dbReference type="SAM" id="MobiDB-lite"/>
    </source>
</evidence>
<evidence type="ECO:0000313" key="4">
    <source>
        <dbReference type="Proteomes" id="UP000287830"/>
    </source>
</evidence>
<dbReference type="SMART" id="SM00347">
    <property type="entry name" value="HTH_MARR"/>
    <property type="match status" value="1"/>
</dbReference>
<protein>
    <submittedName>
        <fullName evidence="3">MarR family transcriptional regulator</fullName>
    </submittedName>
</protein>
<dbReference type="PANTHER" id="PTHR33164">
    <property type="entry name" value="TRANSCRIPTIONAL REGULATOR, MARR FAMILY"/>
    <property type="match status" value="1"/>
</dbReference>
<feature type="domain" description="HTH marR-type" evidence="2">
    <location>
        <begin position="16"/>
        <end position="153"/>
    </location>
</feature>
<dbReference type="Proteomes" id="UP000287830">
    <property type="component" value="Unassembled WGS sequence"/>
</dbReference>
<reference evidence="3 4" key="1">
    <citation type="submission" date="2018-11" db="EMBL/GenBank/DDBJ databases">
        <title>Whole genome sequence of Streptomyces chrestomyceticus NBRC 13444(T).</title>
        <authorList>
            <person name="Komaki H."/>
            <person name="Tamura T."/>
        </authorList>
    </citation>
    <scope>NUCLEOTIDE SEQUENCE [LARGE SCALE GENOMIC DNA]</scope>
    <source>
        <strain evidence="3 4">NBRC 13444</strain>
    </source>
</reference>
<evidence type="ECO:0000259" key="2">
    <source>
        <dbReference type="PROSITE" id="PS50995"/>
    </source>
</evidence>
<dbReference type="AlphaFoldDB" id="A0A7U9L2Y0"/>
<dbReference type="PANTHER" id="PTHR33164:SF99">
    <property type="entry name" value="MARR FAMILY REGULATORY PROTEIN"/>
    <property type="match status" value="1"/>
</dbReference>
<accession>A0A7U9L2Y0</accession>
<dbReference type="GO" id="GO:0006950">
    <property type="term" value="P:response to stress"/>
    <property type="evidence" value="ECO:0007669"/>
    <property type="project" value="TreeGrafter"/>
</dbReference>
<dbReference type="GO" id="GO:0003700">
    <property type="term" value="F:DNA-binding transcription factor activity"/>
    <property type="evidence" value="ECO:0007669"/>
    <property type="project" value="InterPro"/>
</dbReference>
<organism evidence="3 4">
    <name type="scientific">Streptomyces chrestomyceticus JCM 4735</name>
    <dbReference type="NCBI Taxonomy" id="1306181"/>
    <lineage>
        <taxon>Bacteria</taxon>
        <taxon>Bacillati</taxon>
        <taxon>Actinomycetota</taxon>
        <taxon>Actinomycetes</taxon>
        <taxon>Kitasatosporales</taxon>
        <taxon>Streptomycetaceae</taxon>
        <taxon>Streptomyces</taxon>
    </lineage>
</organism>
<dbReference type="PROSITE" id="PS50995">
    <property type="entry name" value="HTH_MARR_2"/>
    <property type="match status" value="1"/>
</dbReference>
<feature type="region of interest" description="Disordered" evidence="1">
    <location>
        <begin position="169"/>
        <end position="200"/>
    </location>
</feature>
<dbReference type="Pfam" id="PF12802">
    <property type="entry name" value="MarR_2"/>
    <property type="match status" value="1"/>
</dbReference>
<gene>
    <name evidence="3" type="ORF">OEIGOIKO_07921</name>
</gene>
<dbReference type="InterPro" id="IPR000835">
    <property type="entry name" value="HTH_MarR-typ"/>
</dbReference>
<dbReference type="EMBL" id="BHZC01000001">
    <property type="protein sequence ID" value="GCD40064.1"/>
    <property type="molecule type" value="Genomic_DNA"/>
</dbReference>
<dbReference type="Gene3D" id="1.10.10.10">
    <property type="entry name" value="Winged helix-like DNA-binding domain superfamily/Winged helix DNA-binding domain"/>
    <property type="match status" value="1"/>
</dbReference>
<dbReference type="SUPFAM" id="SSF46785">
    <property type="entry name" value="Winged helix' DNA-binding domain"/>
    <property type="match status" value="1"/>
</dbReference>
<feature type="compositionally biased region" description="Basic and acidic residues" evidence="1">
    <location>
        <begin position="169"/>
        <end position="185"/>
    </location>
</feature>
<comment type="caution">
    <text evidence="3">The sequence shown here is derived from an EMBL/GenBank/DDBJ whole genome shotgun (WGS) entry which is preliminary data.</text>
</comment>
<proteinExistence type="predicted"/>
<dbReference type="InterPro" id="IPR036390">
    <property type="entry name" value="WH_DNA-bd_sf"/>
</dbReference>
<dbReference type="InterPro" id="IPR036388">
    <property type="entry name" value="WH-like_DNA-bd_sf"/>
</dbReference>
<name>A0A7U9L2Y0_9ACTN</name>